<keyword evidence="3" id="KW-1185">Reference proteome</keyword>
<gene>
    <name evidence="2" type="ORF">SAMN05192573_116109</name>
</gene>
<dbReference type="RefSeq" id="WP_091173467.1">
    <property type="nucleotide sequence ID" value="NZ_FNCG01000016.1"/>
</dbReference>
<protein>
    <submittedName>
        <fullName evidence="2">Uncharacterized protein</fullName>
    </submittedName>
</protein>
<dbReference type="EMBL" id="FNCG01000016">
    <property type="protein sequence ID" value="SDI13239.1"/>
    <property type="molecule type" value="Genomic_DNA"/>
</dbReference>
<evidence type="ECO:0000313" key="2">
    <source>
        <dbReference type="EMBL" id="SDI13239.1"/>
    </source>
</evidence>
<proteinExistence type="predicted"/>
<sequence length="137" mass="15403">MKELDDDELQELLNNGLVPDNKTLSEEDKNDLLAYQNLFTALGTEPKEGLPMSFAANVRRKLQEQINRKNDLRFNLLALGIFASGLALAYGLLSVMSPESGDMFLNAIISFKWVLLTLVAGFVGYLFIDQRLVNRSY</sequence>
<keyword evidence="1" id="KW-0472">Membrane</keyword>
<accession>A0A1G8I2R7</accession>
<feature type="transmembrane region" description="Helical" evidence="1">
    <location>
        <begin position="74"/>
        <end position="93"/>
    </location>
</feature>
<evidence type="ECO:0000256" key="1">
    <source>
        <dbReference type="SAM" id="Phobius"/>
    </source>
</evidence>
<keyword evidence="1" id="KW-1133">Transmembrane helix</keyword>
<dbReference type="AlphaFoldDB" id="A0A1G8I2R7"/>
<feature type="transmembrane region" description="Helical" evidence="1">
    <location>
        <begin position="105"/>
        <end position="128"/>
    </location>
</feature>
<name>A0A1G8I2R7_9SPHI</name>
<organism evidence="2 3">
    <name type="scientific">Mucilaginibacter gossypii</name>
    <dbReference type="NCBI Taxonomy" id="551996"/>
    <lineage>
        <taxon>Bacteria</taxon>
        <taxon>Pseudomonadati</taxon>
        <taxon>Bacteroidota</taxon>
        <taxon>Sphingobacteriia</taxon>
        <taxon>Sphingobacteriales</taxon>
        <taxon>Sphingobacteriaceae</taxon>
        <taxon>Mucilaginibacter</taxon>
    </lineage>
</organism>
<evidence type="ECO:0000313" key="3">
    <source>
        <dbReference type="Proteomes" id="UP000199705"/>
    </source>
</evidence>
<keyword evidence="1" id="KW-0812">Transmembrane</keyword>
<dbReference type="Proteomes" id="UP000199705">
    <property type="component" value="Unassembled WGS sequence"/>
</dbReference>
<reference evidence="3" key="1">
    <citation type="submission" date="2016-10" db="EMBL/GenBank/DDBJ databases">
        <authorList>
            <person name="Varghese N."/>
            <person name="Submissions S."/>
        </authorList>
    </citation>
    <scope>NUCLEOTIDE SEQUENCE [LARGE SCALE GENOMIC DNA]</scope>
    <source>
        <strain evidence="3">Gh-67</strain>
    </source>
</reference>
<dbReference type="STRING" id="551996.SAMN05192573_116109"/>